<proteinExistence type="predicted"/>
<dbReference type="Proteomes" id="UP000049455">
    <property type="component" value="Unassembled WGS sequence"/>
</dbReference>
<organism evidence="1 2">
    <name type="scientific">Jannaschia seosinensis</name>
    <dbReference type="NCBI Taxonomy" id="313367"/>
    <lineage>
        <taxon>Bacteria</taxon>
        <taxon>Pseudomonadati</taxon>
        <taxon>Pseudomonadota</taxon>
        <taxon>Alphaproteobacteria</taxon>
        <taxon>Rhodobacterales</taxon>
        <taxon>Roseobacteraceae</taxon>
        <taxon>Jannaschia</taxon>
    </lineage>
</organism>
<dbReference type="AlphaFoldDB" id="A0A0M7BD04"/>
<sequence length="139" mass="15255">MDAETGLIKTDTLVTDDIAWMEEVSGLELMPNVPDSPGAMSSEEFRKSLFDIDEKDVVRLRDHLQTLGIPHAADDSAVEKRRSRASASVRAGHAGRCESIPFGVRRRRFPAVVPDPEALCDGRLPADKACRMTLAALRP</sequence>
<accession>A0A0M7BD04</accession>
<evidence type="ECO:0000313" key="1">
    <source>
        <dbReference type="EMBL" id="CUH40620.1"/>
    </source>
</evidence>
<evidence type="ECO:0000313" key="2">
    <source>
        <dbReference type="Proteomes" id="UP000049455"/>
    </source>
</evidence>
<protein>
    <submittedName>
        <fullName evidence="1">Uncharacterized protein</fullName>
    </submittedName>
</protein>
<keyword evidence="2" id="KW-1185">Reference proteome</keyword>
<dbReference type="STRING" id="313367.JSE7799_03355"/>
<gene>
    <name evidence="1" type="ORF">JSE7799_03355</name>
</gene>
<reference evidence="1 2" key="1">
    <citation type="submission" date="2015-09" db="EMBL/GenBank/DDBJ databases">
        <authorList>
            <person name="Jackson K.R."/>
            <person name="Lunt B.L."/>
            <person name="Fisher J.N.B."/>
            <person name="Gardner A.V."/>
            <person name="Bailey M.E."/>
            <person name="Deus L.M."/>
            <person name="Earl A.S."/>
            <person name="Gibby P.D."/>
            <person name="Hartmann K.A."/>
            <person name="Liu J.E."/>
            <person name="Manci A.M."/>
            <person name="Nielsen D.A."/>
            <person name="Solomon M.B."/>
            <person name="Breakwell D.P."/>
            <person name="Burnett S.H."/>
            <person name="Grose J.H."/>
        </authorList>
    </citation>
    <scope>NUCLEOTIDE SEQUENCE [LARGE SCALE GENOMIC DNA]</scope>
    <source>
        <strain evidence="1 2">CECT 7799</strain>
    </source>
</reference>
<dbReference type="EMBL" id="CYPR01000226">
    <property type="protein sequence ID" value="CUH40620.1"/>
    <property type="molecule type" value="Genomic_DNA"/>
</dbReference>
<name>A0A0M7BD04_9RHOB</name>